<evidence type="ECO:0000256" key="4">
    <source>
        <dbReference type="ARBA" id="ARBA00022801"/>
    </source>
</evidence>
<keyword evidence="2" id="KW-0645">Protease</keyword>
<proteinExistence type="inferred from homology"/>
<dbReference type="HAMAP" id="MF_01974">
    <property type="entry name" value="MetAP_1"/>
    <property type="match status" value="1"/>
</dbReference>
<dbReference type="SUPFAM" id="SSF55920">
    <property type="entry name" value="Creatinase/aminopeptidase"/>
    <property type="match status" value="1"/>
</dbReference>
<dbReference type="EC" id="3.4.11.18" evidence="6"/>
<accession>A0A645C1U0</accession>
<dbReference type="PANTHER" id="PTHR43330:SF27">
    <property type="entry name" value="METHIONINE AMINOPEPTIDASE"/>
    <property type="match status" value="1"/>
</dbReference>
<dbReference type="Pfam" id="PF00557">
    <property type="entry name" value="Peptidase_M24"/>
    <property type="match status" value="1"/>
</dbReference>
<dbReference type="InterPro" id="IPR002467">
    <property type="entry name" value="Pept_M24A_MAP1"/>
</dbReference>
<dbReference type="GO" id="GO:0004239">
    <property type="term" value="F:initiator methionyl aminopeptidase activity"/>
    <property type="evidence" value="ECO:0007669"/>
    <property type="project" value="UniProtKB-EC"/>
</dbReference>
<protein>
    <submittedName>
        <fullName evidence="6">Methionine aminopeptidase 1</fullName>
        <ecNumber evidence="6">3.4.11.18</ecNumber>
    </submittedName>
</protein>
<evidence type="ECO:0000256" key="2">
    <source>
        <dbReference type="ARBA" id="ARBA00022670"/>
    </source>
</evidence>
<dbReference type="PRINTS" id="PR00599">
    <property type="entry name" value="MAPEPTIDASE"/>
</dbReference>
<evidence type="ECO:0000256" key="1">
    <source>
        <dbReference type="ARBA" id="ARBA00022438"/>
    </source>
</evidence>
<organism evidence="6">
    <name type="scientific">bioreactor metagenome</name>
    <dbReference type="NCBI Taxonomy" id="1076179"/>
    <lineage>
        <taxon>unclassified sequences</taxon>
        <taxon>metagenomes</taxon>
        <taxon>ecological metagenomes</taxon>
    </lineage>
</organism>
<evidence type="ECO:0000259" key="5">
    <source>
        <dbReference type="Pfam" id="PF00557"/>
    </source>
</evidence>
<keyword evidence="4 6" id="KW-0378">Hydrolase</keyword>
<dbReference type="PANTHER" id="PTHR43330">
    <property type="entry name" value="METHIONINE AMINOPEPTIDASE"/>
    <property type="match status" value="1"/>
</dbReference>
<dbReference type="EMBL" id="VSSQ01023962">
    <property type="protein sequence ID" value="MPM71207.1"/>
    <property type="molecule type" value="Genomic_DNA"/>
</dbReference>
<dbReference type="GO" id="GO:0046872">
    <property type="term" value="F:metal ion binding"/>
    <property type="evidence" value="ECO:0007669"/>
    <property type="project" value="UniProtKB-KW"/>
</dbReference>
<dbReference type="CDD" id="cd01086">
    <property type="entry name" value="MetAP1"/>
    <property type="match status" value="1"/>
</dbReference>
<keyword evidence="1 6" id="KW-0031">Aminopeptidase</keyword>
<dbReference type="InterPro" id="IPR001714">
    <property type="entry name" value="Pept_M24_MAP"/>
</dbReference>
<keyword evidence="3" id="KW-0479">Metal-binding</keyword>
<dbReference type="InterPro" id="IPR000994">
    <property type="entry name" value="Pept_M24"/>
</dbReference>
<evidence type="ECO:0000313" key="6">
    <source>
        <dbReference type="EMBL" id="MPM71207.1"/>
    </source>
</evidence>
<name>A0A645C1U0_9ZZZZ</name>
<sequence length="249" mass="26887">MIILKSPKEIEVMKIAGRISANALALAGNLIRPGMTTKELDTKIHDYIVKNNATPSFLHYNGFAGSACISINEEVIHGIPSGKVIREGDIVSVDVGACYNGFHGDCADTFFVGQVSEEARKLVKITRQSFYESLKAATVEHRLSDISHTVQSYCESFGYGIVREYTGHGIGRSLHEDPNIPNFGNPGRGVRLMAGMTIAVEPMVNAGTPHIINMQDGWTVVTADGSLSAHFENTILITKSEPVILTVAG</sequence>
<dbReference type="InterPro" id="IPR036005">
    <property type="entry name" value="Creatinase/aminopeptidase-like"/>
</dbReference>
<reference evidence="6" key="1">
    <citation type="submission" date="2019-08" db="EMBL/GenBank/DDBJ databases">
        <authorList>
            <person name="Kucharzyk K."/>
            <person name="Murdoch R.W."/>
            <person name="Higgins S."/>
            <person name="Loffler F."/>
        </authorList>
    </citation>
    <scope>NUCLEOTIDE SEQUENCE</scope>
</reference>
<dbReference type="GO" id="GO:0005829">
    <property type="term" value="C:cytosol"/>
    <property type="evidence" value="ECO:0007669"/>
    <property type="project" value="TreeGrafter"/>
</dbReference>
<dbReference type="GO" id="GO:0070006">
    <property type="term" value="F:metalloaminopeptidase activity"/>
    <property type="evidence" value="ECO:0007669"/>
    <property type="project" value="InterPro"/>
</dbReference>
<dbReference type="AlphaFoldDB" id="A0A645C1U0"/>
<dbReference type="PROSITE" id="PS00680">
    <property type="entry name" value="MAP_1"/>
    <property type="match status" value="1"/>
</dbReference>
<dbReference type="GO" id="GO:0006508">
    <property type="term" value="P:proteolysis"/>
    <property type="evidence" value="ECO:0007669"/>
    <property type="project" value="UniProtKB-KW"/>
</dbReference>
<dbReference type="Gene3D" id="3.90.230.10">
    <property type="entry name" value="Creatinase/methionine aminopeptidase superfamily"/>
    <property type="match status" value="1"/>
</dbReference>
<dbReference type="NCBIfam" id="TIGR00500">
    <property type="entry name" value="met_pdase_I"/>
    <property type="match status" value="1"/>
</dbReference>
<comment type="caution">
    <text evidence="6">The sequence shown here is derived from an EMBL/GenBank/DDBJ whole genome shotgun (WGS) entry which is preliminary data.</text>
</comment>
<gene>
    <name evidence="6" type="primary">map_60</name>
    <name evidence="6" type="ORF">SDC9_118170</name>
</gene>
<feature type="domain" description="Peptidase M24" evidence="5">
    <location>
        <begin position="12"/>
        <end position="239"/>
    </location>
</feature>
<evidence type="ECO:0000256" key="3">
    <source>
        <dbReference type="ARBA" id="ARBA00022723"/>
    </source>
</evidence>